<dbReference type="Proteomes" id="UP000031192">
    <property type="component" value="Unassembled WGS sequence"/>
</dbReference>
<dbReference type="SUPFAM" id="SSF56112">
    <property type="entry name" value="Protein kinase-like (PK-like)"/>
    <property type="match status" value="1"/>
</dbReference>
<name>A0A0B4HTG7_METGA</name>
<protein>
    <submittedName>
        <fullName evidence="1">Protein kinase-like domain protein</fullName>
    </submittedName>
</protein>
<dbReference type="InterPro" id="IPR011009">
    <property type="entry name" value="Kinase-like_dom_sf"/>
</dbReference>
<organism evidence="1 2">
    <name type="scientific">Metarhizium guizhouense (strain ARSEF 977)</name>
    <dbReference type="NCBI Taxonomy" id="1276136"/>
    <lineage>
        <taxon>Eukaryota</taxon>
        <taxon>Fungi</taxon>
        <taxon>Dikarya</taxon>
        <taxon>Ascomycota</taxon>
        <taxon>Pezizomycotina</taxon>
        <taxon>Sordariomycetes</taxon>
        <taxon>Hypocreomycetidae</taxon>
        <taxon>Hypocreales</taxon>
        <taxon>Clavicipitaceae</taxon>
        <taxon>Metarhizium</taxon>
    </lineage>
</organism>
<sequence>MPRWAKGRLSKGRFRVVSTPSVLPEEPIAFRFKPRLIRAKATKIEKEIPNVFLLRIILSRTDQRISVAVAHLPPLLRGWFEKCFPEWSLPNRLVLKACKDGWDQVFQIEKSAYATWRSLQGIRIPRYFGALTYKGIKAILLSDIGGARVGEPAGTLLDKEEFRRLMKDTLSDLARFGALPDDTRLENFHIVGDKMMAVDFETVDEVVSASQIEDLTDWLAELYGNRQRDLLNSGKIEA</sequence>
<proteinExistence type="predicted"/>
<gene>
    <name evidence="1" type="ORF">MGU_09891</name>
</gene>
<dbReference type="GO" id="GO:0016301">
    <property type="term" value="F:kinase activity"/>
    <property type="evidence" value="ECO:0007669"/>
    <property type="project" value="UniProtKB-KW"/>
</dbReference>
<evidence type="ECO:0000313" key="1">
    <source>
        <dbReference type="EMBL" id="KID82799.1"/>
    </source>
</evidence>
<accession>A0A0B4HTG7</accession>
<reference evidence="1 2" key="1">
    <citation type="journal article" date="2014" name="Proc. Natl. Acad. Sci. U.S.A.">
        <title>Trajectory and genomic determinants of fungal-pathogen speciation and host adaptation.</title>
        <authorList>
            <person name="Hu X."/>
            <person name="Xiao G."/>
            <person name="Zheng P."/>
            <person name="Shang Y."/>
            <person name="Su Y."/>
            <person name="Zhang X."/>
            <person name="Liu X."/>
            <person name="Zhan S."/>
            <person name="St Leger R.J."/>
            <person name="Wang C."/>
        </authorList>
    </citation>
    <scope>NUCLEOTIDE SEQUENCE [LARGE SCALE GENOMIC DNA]</scope>
    <source>
        <strain evidence="1 2">ARSEF 977</strain>
    </source>
</reference>
<dbReference type="HOGENOM" id="CLU_069414_3_1_1"/>
<keyword evidence="2" id="KW-1185">Reference proteome</keyword>
<dbReference type="AlphaFoldDB" id="A0A0B4HTG7"/>
<comment type="caution">
    <text evidence="1">The sequence shown here is derived from an EMBL/GenBank/DDBJ whole genome shotgun (WGS) entry which is preliminary data.</text>
</comment>
<dbReference type="OrthoDB" id="2942798at2759"/>
<dbReference type="EMBL" id="AZNH01000074">
    <property type="protein sequence ID" value="KID82799.1"/>
    <property type="molecule type" value="Genomic_DNA"/>
</dbReference>
<evidence type="ECO:0000313" key="2">
    <source>
        <dbReference type="Proteomes" id="UP000031192"/>
    </source>
</evidence>